<protein>
    <submittedName>
        <fullName evidence="6">Transcriptional regulator</fullName>
    </submittedName>
</protein>
<dbReference type="Proteomes" id="UP000019380">
    <property type="component" value="Unassembled WGS sequence"/>
</dbReference>
<evidence type="ECO:0000313" key="6">
    <source>
        <dbReference type="EMBL" id="CDM04866.1"/>
    </source>
</evidence>
<sequence length="305" mass="35934">MDYLVRNIIFVFQMKNSIPRYTFYKNKYGSELLVDVVELKYVKKFLAESAIHTLNYYDVTFITEGKGTFSVDNQTYEVTPCDVLFSKPGEIRNWDTRHIINGYALIFEEEFLSSLFKDSLFVQHLSFFQLESFSSRLHLPDELYARILQILHHIKMEIDSYQQNDVHVLRALLYEVLMLLDRAYLKMTSIEEGRSREASNNHVSKFMNLVNIHSKEQHSVQYYADKLCITSNYLNEMVTSTMGFSAKQYIQNKVMDEAKRLLVYTNVPISDIAFELCFSTVSYFIRSFRQHTGETPLLYRKTHKP</sequence>
<name>D4VT90_9BACE</name>
<dbReference type="InterPro" id="IPR014710">
    <property type="entry name" value="RmlC-like_jellyroll"/>
</dbReference>
<dbReference type="InterPro" id="IPR018060">
    <property type="entry name" value="HTH_AraC"/>
</dbReference>
<dbReference type="GO" id="GO:0043565">
    <property type="term" value="F:sequence-specific DNA binding"/>
    <property type="evidence" value="ECO:0007669"/>
    <property type="project" value="InterPro"/>
</dbReference>
<dbReference type="PROSITE" id="PS01124">
    <property type="entry name" value="HTH_ARAC_FAMILY_2"/>
    <property type="match status" value="1"/>
</dbReference>
<keyword evidence="2" id="KW-0238">DNA-binding</keyword>
<dbReference type="AlphaFoldDB" id="D4VT90"/>
<dbReference type="SUPFAM" id="SSF46689">
    <property type="entry name" value="Homeodomain-like"/>
    <property type="match status" value="1"/>
</dbReference>
<dbReference type="GO" id="GO:0003700">
    <property type="term" value="F:DNA-binding transcription factor activity"/>
    <property type="evidence" value="ECO:0007669"/>
    <property type="project" value="InterPro"/>
</dbReference>
<comment type="caution">
    <text evidence="6">The sequence shown here is derived from an EMBL/GenBank/DDBJ whole genome shotgun (WGS) entry which is preliminary data.</text>
</comment>
<dbReference type="Pfam" id="PF02311">
    <property type="entry name" value="AraC_binding"/>
    <property type="match status" value="1"/>
</dbReference>
<evidence type="ECO:0000259" key="4">
    <source>
        <dbReference type="PROSITE" id="PS01124"/>
    </source>
</evidence>
<evidence type="ECO:0000313" key="5">
    <source>
        <dbReference type="EMBL" id="CDM04478.1"/>
    </source>
</evidence>
<dbReference type="InterPro" id="IPR009057">
    <property type="entry name" value="Homeodomain-like_sf"/>
</dbReference>
<dbReference type="EMBL" id="CBXG010000029">
    <property type="protein sequence ID" value="CDM04866.1"/>
    <property type="molecule type" value="Genomic_DNA"/>
</dbReference>
<keyword evidence="1" id="KW-0805">Transcription regulation</keyword>
<evidence type="ECO:0000313" key="7">
    <source>
        <dbReference type="Proteomes" id="UP000019380"/>
    </source>
</evidence>
<proteinExistence type="predicted"/>
<dbReference type="PANTHER" id="PTHR43280">
    <property type="entry name" value="ARAC-FAMILY TRANSCRIPTIONAL REGULATOR"/>
    <property type="match status" value="1"/>
</dbReference>
<feature type="domain" description="HTH araC/xylS-type" evidence="4">
    <location>
        <begin position="204"/>
        <end position="302"/>
    </location>
</feature>
<dbReference type="Pfam" id="PF12833">
    <property type="entry name" value="HTH_18"/>
    <property type="match status" value="1"/>
</dbReference>
<dbReference type="InterPro" id="IPR003313">
    <property type="entry name" value="AraC-bd"/>
</dbReference>
<dbReference type="Gene3D" id="2.60.120.10">
    <property type="entry name" value="Jelly Rolls"/>
    <property type="match status" value="1"/>
</dbReference>
<organism evidence="6 7">
    <name type="scientific">Bacteroides xylanisolvens SD CC 1b</name>
    <dbReference type="NCBI Taxonomy" id="702447"/>
    <lineage>
        <taxon>Bacteria</taxon>
        <taxon>Pseudomonadati</taxon>
        <taxon>Bacteroidota</taxon>
        <taxon>Bacteroidia</taxon>
        <taxon>Bacteroidales</taxon>
        <taxon>Bacteroidaceae</taxon>
        <taxon>Bacteroides</taxon>
    </lineage>
</organism>
<gene>
    <name evidence="5" type="ORF">BN890_20580</name>
    <name evidence="6" type="ORF">BN890_24520</name>
</gene>
<reference evidence="6 7" key="1">
    <citation type="submission" date="2013-12" db="EMBL/GenBank/DDBJ databases">
        <title>Improved hybrid genome assemblies of Bacteroides xylanisolvens SD CC 1b and Bacteroides xylanisolvens SD CC 2a using Illumina and 454 Sequencing.</title>
        <authorList>
            <person name="Ramaraj T."/>
            <person name="Sundararajan A."/>
            <person name="Mudge J."/>
            <person name="Schilkey F.D."/>
            <person name="Delvecchio V."/>
            <person name="Donlon M."/>
            <person name="Ziemer C."/>
        </authorList>
    </citation>
    <scope>NUCLEOTIDE SEQUENCE [LARGE SCALE GENOMIC DNA]</scope>
</reference>
<evidence type="ECO:0000256" key="1">
    <source>
        <dbReference type="ARBA" id="ARBA00023015"/>
    </source>
</evidence>
<dbReference type="SUPFAM" id="SSF51215">
    <property type="entry name" value="Regulatory protein AraC"/>
    <property type="match status" value="1"/>
</dbReference>
<dbReference type="Gene3D" id="1.10.10.60">
    <property type="entry name" value="Homeodomain-like"/>
    <property type="match status" value="1"/>
</dbReference>
<evidence type="ECO:0000256" key="3">
    <source>
        <dbReference type="ARBA" id="ARBA00023163"/>
    </source>
</evidence>
<evidence type="ECO:0000256" key="2">
    <source>
        <dbReference type="ARBA" id="ARBA00023125"/>
    </source>
</evidence>
<dbReference type="EMBL" id="CBXG010000021">
    <property type="protein sequence ID" value="CDM04478.1"/>
    <property type="molecule type" value="Genomic_DNA"/>
</dbReference>
<dbReference type="SMART" id="SM00342">
    <property type="entry name" value="HTH_ARAC"/>
    <property type="match status" value="1"/>
</dbReference>
<dbReference type="InterPro" id="IPR037923">
    <property type="entry name" value="HTH-like"/>
</dbReference>
<keyword evidence="3" id="KW-0804">Transcription</keyword>
<dbReference type="PANTHER" id="PTHR43280:SF32">
    <property type="entry name" value="TRANSCRIPTIONAL REGULATORY PROTEIN"/>
    <property type="match status" value="1"/>
</dbReference>
<accession>D4VT90</accession>